<comment type="caution">
    <text evidence="2">The sequence shown here is derived from an EMBL/GenBank/DDBJ whole genome shotgun (WGS) entry which is preliminary data.</text>
</comment>
<sequence>MLSKHTHSADVVVRRGRRGGERGARADAGRAADPAGVLPARHGVQLTYLKRSRMIGGKCGLQGQIDKVNQSGGGSAVKYSAFGPGSAKFDSRHRRIEQ</sequence>
<accession>A0A4C1YHN7</accession>
<evidence type="ECO:0000313" key="3">
    <source>
        <dbReference type="Proteomes" id="UP000299102"/>
    </source>
</evidence>
<reference evidence="2 3" key="1">
    <citation type="journal article" date="2019" name="Commun. Biol.">
        <title>The bagworm genome reveals a unique fibroin gene that provides high tensile strength.</title>
        <authorList>
            <person name="Kono N."/>
            <person name="Nakamura H."/>
            <person name="Ohtoshi R."/>
            <person name="Tomita M."/>
            <person name="Numata K."/>
            <person name="Arakawa K."/>
        </authorList>
    </citation>
    <scope>NUCLEOTIDE SEQUENCE [LARGE SCALE GENOMIC DNA]</scope>
</reference>
<keyword evidence="3" id="KW-1185">Reference proteome</keyword>
<dbReference type="Proteomes" id="UP000299102">
    <property type="component" value="Unassembled WGS sequence"/>
</dbReference>
<gene>
    <name evidence="2" type="ORF">EVAR_59495_1</name>
</gene>
<protein>
    <submittedName>
        <fullName evidence="2">Uncharacterized protein</fullName>
    </submittedName>
</protein>
<evidence type="ECO:0000313" key="2">
    <source>
        <dbReference type="EMBL" id="GBP74560.1"/>
    </source>
</evidence>
<proteinExistence type="predicted"/>
<name>A0A4C1YHN7_EUMVA</name>
<feature type="compositionally biased region" description="Basic and acidic residues" evidence="1">
    <location>
        <begin position="18"/>
        <end position="30"/>
    </location>
</feature>
<feature type="region of interest" description="Disordered" evidence="1">
    <location>
        <begin position="79"/>
        <end position="98"/>
    </location>
</feature>
<organism evidence="2 3">
    <name type="scientific">Eumeta variegata</name>
    <name type="common">Bagworm moth</name>
    <name type="synonym">Eumeta japonica</name>
    <dbReference type="NCBI Taxonomy" id="151549"/>
    <lineage>
        <taxon>Eukaryota</taxon>
        <taxon>Metazoa</taxon>
        <taxon>Ecdysozoa</taxon>
        <taxon>Arthropoda</taxon>
        <taxon>Hexapoda</taxon>
        <taxon>Insecta</taxon>
        <taxon>Pterygota</taxon>
        <taxon>Neoptera</taxon>
        <taxon>Endopterygota</taxon>
        <taxon>Lepidoptera</taxon>
        <taxon>Glossata</taxon>
        <taxon>Ditrysia</taxon>
        <taxon>Tineoidea</taxon>
        <taxon>Psychidae</taxon>
        <taxon>Oiketicinae</taxon>
        <taxon>Eumeta</taxon>
    </lineage>
</organism>
<feature type="region of interest" description="Disordered" evidence="1">
    <location>
        <begin position="1"/>
        <end position="35"/>
    </location>
</feature>
<evidence type="ECO:0000256" key="1">
    <source>
        <dbReference type="SAM" id="MobiDB-lite"/>
    </source>
</evidence>
<dbReference type="AlphaFoldDB" id="A0A4C1YHN7"/>
<dbReference type="EMBL" id="BGZK01001212">
    <property type="protein sequence ID" value="GBP74560.1"/>
    <property type="molecule type" value="Genomic_DNA"/>
</dbReference>